<evidence type="ECO:0000313" key="1">
    <source>
        <dbReference type="EMBL" id="MEU3786373.1"/>
    </source>
</evidence>
<evidence type="ECO:0000313" key="2">
    <source>
        <dbReference type="Proteomes" id="UP001550739"/>
    </source>
</evidence>
<comment type="caution">
    <text evidence="1">The sequence shown here is derived from an EMBL/GenBank/DDBJ whole genome shotgun (WGS) entry which is preliminary data.</text>
</comment>
<sequence>MLARMAFHQAWLQIEATTVAGPYATLVATARAEAGAQMSLAWQQPPISTDSGLNLGVPYSRDPSNAARVRCIEVMRRHL</sequence>
<dbReference type="Proteomes" id="UP001550739">
    <property type="component" value="Unassembled WGS sequence"/>
</dbReference>
<protein>
    <submittedName>
        <fullName evidence="1">Uncharacterized protein</fullName>
    </submittedName>
</protein>
<proteinExistence type="predicted"/>
<accession>A0ABV2ZUW9</accession>
<organism evidence="1 2">
    <name type="scientific">Streptomyces sp. 900129855</name>
    <dbReference type="NCBI Taxonomy" id="3155129"/>
    <lineage>
        <taxon>Bacteria</taxon>
        <taxon>Bacillati</taxon>
        <taxon>Actinomycetota</taxon>
        <taxon>Actinomycetes</taxon>
        <taxon>Kitasatosporales</taxon>
        <taxon>Streptomycetaceae</taxon>
        <taxon>Streptomyces</taxon>
    </lineage>
</organism>
<reference evidence="1 2" key="1">
    <citation type="submission" date="2024-06" db="EMBL/GenBank/DDBJ databases">
        <title>The Natural Products Discovery Center: Release of the First 8490 Sequenced Strains for Exploring Actinobacteria Biosynthetic Diversity.</title>
        <authorList>
            <person name="Kalkreuter E."/>
            <person name="Kautsar S.A."/>
            <person name="Yang D."/>
            <person name="Bader C.D."/>
            <person name="Teijaro C.N."/>
            <person name="Fluegel L."/>
            <person name="Davis C.M."/>
            <person name="Simpson J.R."/>
            <person name="Lauterbach L."/>
            <person name="Steele A.D."/>
            <person name="Gui C."/>
            <person name="Meng S."/>
            <person name="Li G."/>
            <person name="Viehrig K."/>
            <person name="Ye F."/>
            <person name="Su P."/>
            <person name="Kiefer A.F."/>
            <person name="Nichols A."/>
            <person name="Cepeda A.J."/>
            <person name="Yan W."/>
            <person name="Fan B."/>
            <person name="Jiang Y."/>
            <person name="Adhikari A."/>
            <person name="Zheng C.-J."/>
            <person name="Schuster L."/>
            <person name="Cowan T.M."/>
            <person name="Smanski M.J."/>
            <person name="Chevrette M.G."/>
            <person name="De Carvalho L.P.S."/>
            <person name="Shen B."/>
        </authorList>
    </citation>
    <scope>NUCLEOTIDE SEQUENCE [LARGE SCALE GENOMIC DNA]</scope>
    <source>
        <strain evidence="1 2">NPDC033843</strain>
    </source>
</reference>
<keyword evidence="2" id="KW-1185">Reference proteome</keyword>
<gene>
    <name evidence="1" type="ORF">AB0E89_38540</name>
</gene>
<dbReference type="EMBL" id="JBEZVE010000028">
    <property type="protein sequence ID" value="MEU3786373.1"/>
    <property type="molecule type" value="Genomic_DNA"/>
</dbReference>
<dbReference type="RefSeq" id="WP_242436171.1">
    <property type="nucleotide sequence ID" value="NZ_JBEZVE010000028.1"/>
</dbReference>
<name>A0ABV2ZUW9_9ACTN</name>